<name>A0A977PUU3_9CYAN</name>
<evidence type="ECO:0000256" key="2">
    <source>
        <dbReference type="ARBA" id="ARBA00011245"/>
    </source>
</evidence>
<organism evidence="15">
    <name type="scientific">Woronichinia naegeliana WA131</name>
    <dbReference type="NCBI Taxonomy" id="2824559"/>
    <lineage>
        <taxon>Bacteria</taxon>
        <taxon>Bacillati</taxon>
        <taxon>Cyanobacteriota</taxon>
        <taxon>Cyanophyceae</taxon>
        <taxon>Synechococcales</taxon>
        <taxon>Coelosphaeriaceae</taxon>
        <taxon>Woronichinia</taxon>
    </lineage>
</organism>
<comment type="catalytic activity">
    <reaction evidence="12">
        <text>a hydroperoxide + [thioredoxin]-dithiol = an alcohol + [thioredoxin]-disulfide + H2O</text>
        <dbReference type="Rhea" id="RHEA:62620"/>
        <dbReference type="Rhea" id="RHEA-COMP:10698"/>
        <dbReference type="Rhea" id="RHEA-COMP:10700"/>
        <dbReference type="ChEBI" id="CHEBI:15377"/>
        <dbReference type="ChEBI" id="CHEBI:29950"/>
        <dbReference type="ChEBI" id="CHEBI:30879"/>
        <dbReference type="ChEBI" id="CHEBI:35924"/>
        <dbReference type="ChEBI" id="CHEBI:50058"/>
        <dbReference type="EC" id="1.11.1.24"/>
    </reaction>
</comment>
<keyword evidence="5" id="KW-0049">Antioxidant</keyword>
<dbReference type="InterPro" id="IPR036249">
    <property type="entry name" value="Thioredoxin-like_sf"/>
</dbReference>
<reference evidence="15" key="1">
    <citation type="submission" date="2021-04" db="EMBL/GenBank/DDBJ databases">
        <title>Genome sequence of Woronichinia naegeliana from Washington state freshwater lake bloom.</title>
        <authorList>
            <person name="Dreher T.W."/>
        </authorList>
    </citation>
    <scope>NUCLEOTIDE SEQUENCE</scope>
    <source>
        <strain evidence="15">WA131</strain>
    </source>
</reference>
<evidence type="ECO:0000259" key="14">
    <source>
        <dbReference type="PROSITE" id="PS51352"/>
    </source>
</evidence>
<dbReference type="PANTHER" id="PTHR42801">
    <property type="entry name" value="THIOREDOXIN-DEPENDENT PEROXIDE REDUCTASE"/>
    <property type="match status" value="1"/>
</dbReference>
<dbReference type="KEGG" id="wna:KA717_30075"/>
<dbReference type="InterPro" id="IPR000866">
    <property type="entry name" value="AhpC/TSA"/>
</dbReference>
<dbReference type="GO" id="GO:0045454">
    <property type="term" value="P:cell redox homeostasis"/>
    <property type="evidence" value="ECO:0007669"/>
    <property type="project" value="TreeGrafter"/>
</dbReference>
<feature type="active site" description="Cysteine sulfenic acid (-SOH) intermediate; for peroxidase activity" evidence="13">
    <location>
        <position position="47"/>
    </location>
</feature>
<accession>A0A977PUU3</accession>
<dbReference type="GO" id="GO:0005737">
    <property type="term" value="C:cytoplasm"/>
    <property type="evidence" value="ECO:0007669"/>
    <property type="project" value="TreeGrafter"/>
</dbReference>
<dbReference type="FunFam" id="3.40.30.10:FF:000007">
    <property type="entry name" value="Thioredoxin-dependent thiol peroxidase"/>
    <property type="match status" value="1"/>
</dbReference>
<dbReference type="CDD" id="cd03017">
    <property type="entry name" value="PRX_BCP"/>
    <property type="match status" value="1"/>
</dbReference>
<evidence type="ECO:0000256" key="8">
    <source>
        <dbReference type="ARBA" id="ARBA00023284"/>
    </source>
</evidence>
<dbReference type="EMBL" id="CP073041">
    <property type="protein sequence ID" value="UXE59904.1"/>
    <property type="molecule type" value="Genomic_DNA"/>
</dbReference>
<comment type="similarity">
    <text evidence="10">Belongs to the peroxiredoxin family. BCP/PrxQ subfamily.</text>
</comment>
<keyword evidence="8" id="KW-0676">Redox-active center</keyword>
<evidence type="ECO:0000256" key="1">
    <source>
        <dbReference type="ARBA" id="ARBA00003330"/>
    </source>
</evidence>
<evidence type="ECO:0000256" key="13">
    <source>
        <dbReference type="PIRSR" id="PIRSR000239-1"/>
    </source>
</evidence>
<dbReference type="InterPro" id="IPR050924">
    <property type="entry name" value="Peroxiredoxin_BCP/PrxQ"/>
</dbReference>
<evidence type="ECO:0000256" key="11">
    <source>
        <dbReference type="ARBA" id="ARBA00041373"/>
    </source>
</evidence>
<evidence type="ECO:0000256" key="10">
    <source>
        <dbReference type="ARBA" id="ARBA00038489"/>
    </source>
</evidence>
<evidence type="ECO:0000256" key="6">
    <source>
        <dbReference type="ARBA" id="ARBA00023002"/>
    </source>
</evidence>
<evidence type="ECO:0000256" key="9">
    <source>
        <dbReference type="ARBA" id="ARBA00032824"/>
    </source>
</evidence>
<evidence type="ECO:0000256" key="5">
    <source>
        <dbReference type="ARBA" id="ARBA00022862"/>
    </source>
</evidence>
<dbReference type="Proteomes" id="UP001065613">
    <property type="component" value="Chromosome"/>
</dbReference>
<feature type="domain" description="Thioredoxin" evidence="14">
    <location>
        <begin position="5"/>
        <end position="155"/>
    </location>
</feature>
<proteinExistence type="inferred from homology"/>
<dbReference type="PANTHER" id="PTHR42801:SF4">
    <property type="entry name" value="AHPC_TSA FAMILY PROTEIN"/>
    <property type="match status" value="1"/>
</dbReference>
<dbReference type="Gene3D" id="3.40.30.10">
    <property type="entry name" value="Glutaredoxin"/>
    <property type="match status" value="1"/>
</dbReference>
<protein>
    <recommendedName>
        <fullName evidence="3">thioredoxin-dependent peroxiredoxin</fullName>
        <ecNumber evidence="3">1.11.1.24</ecNumber>
    </recommendedName>
    <alternativeName>
        <fullName evidence="11">Bacterioferritin comigratory protein</fullName>
    </alternativeName>
    <alternativeName>
        <fullName evidence="9">Thioredoxin peroxidase</fullName>
    </alternativeName>
</protein>
<dbReference type="PIRSF" id="PIRSF000239">
    <property type="entry name" value="AHPC"/>
    <property type="match status" value="1"/>
</dbReference>
<gene>
    <name evidence="15" type="primary">bcp</name>
    <name evidence="15" type="ORF">KA717_30075</name>
</gene>
<dbReference type="PROSITE" id="PS51352">
    <property type="entry name" value="THIOREDOXIN_2"/>
    <property type="match status" value="1"/>
</dbReference>
<evidence type="ECO:0000256" key="4">
    <source>
        <dbReference type="ARBA" id="ARBA00022559"/>
    </source>
</evidence>
<dbReference type="AlphaFoldDB" id="A0A977PUU3"/>
<keyword evidence="4 15" id="KW-0575">Peroxidase</keyword>
<dbReference type="NCBIfam" id="NF006960">
    <property type="entry name" value="PRK09437.1"/>
    <property type="match status" value="1"/>
</dbReference>
<keyword evidence="6 15" id="KW-0560">Oxidoreductase</keyword>
<dbReference type="GO" id="GO:0008379">
    <property type="term" value="F:thioredoxin peroxidase activity"/>
    <property type="evidence" value="ECO:0007669"/>
    <property type="project" value="TreeGrafter"/>
</dbReference>
<dbReference type="InterPro" id="IPR024706">
    <property type="entry name" value="Peroxiredoxin_AhpC-typ"/>
</dbReference>
<comment type="subunit">
    <text evidence="2">Monomer.</text>
</comment>
<dbReference type="GO" id="GO:0034599">
    <property type="term" value="P:cellular response to oxidative stress"/>
    <property type="evidence" value="ECO:0007669"/>
    <property type="project" value="TreeGrafter"/>
</dbReference>
<dbReference type="Pfam" id="PF00578">
    <property type="entry name" value="AhpC-TSA"/>
    <property type="match status" value="1"/>
</dbReference>
<dbReference type="EC" id="1.11.1.24" evidence="3"/>
<sequence length="158" mass="17586">MGQLPKINDAAPHFSAKDQTGNIVTLEDFQGSWLVLYFYPKDNTPGCTTEAINFSEQQSVFQGLGVKILGVSPDSEKSHGKFIEKQQLNLQLLSDPDHAVAEAYGVWGLKKFMGKEYMGILRSTFLINPQGIIVYAWPKVKVKDHVADVLTQIRATCK</sequence>
<dbReference type="InterPro" id="IPR013766">
    <property type="entry name" value="Thioredoxin_domain"/>
</dbReference>
<evidence type="ECO:0000256" key="3">
    <source>
        <dbReference type="ARBA" id="ARBA00013017"/>
    </source>
</evidence>
<comment type="function">
    <text evidence="1">Thiol-specific peroxidase that catalyzes the reduction of hydrogen peroxide and organic hydroperoxides to water and alcohols, respectively. Plays a role in cell protection against oxidative stress by detoxifying peroxides and as sensor of hydrogen peroxide-mediated signaling events.</text>
</comment>
<evidence type="ECO:0000256" key="12">
    <source>
        <dbReference type="ARBA" id="ARBA00049091"/>
    </source>
</evidence>
<keyword evidence="7" id="KW-1015">Disulfide bond</keyword>
<evidence type="ECO:0000256" key="7">
    <source>
        <dbReference type="ARBA" id="ARBA00023157"/>
    </source>
</evidence>
<dbReference type="SUPFAM" id="SSF52833">
    <property type="entry name" value="Thioredoxin-like"/>
    <property type="match status" value="1"/>
</dbReference>
<evidence type="ECO:0000313" key="15">
    <source>
        <dbReference type="EMBL" id="UXE59904.1"/>
    </source>
</evidence>